<dbReference type="InterPro" id="IPR036428">
    <property type="entry name" value="PCD_sf"/>
</dbReference>
<keyword evidence="4" id="KW-0456">Lyase</keyword>
<comment type="catalytic activity">
    <reaction evidence="1">
        <text>(4aS,6R)-4a-hydroxy-L-erythro-5,6,7,8-tetrahydrobiopterin = (6R)-L-erythro-6,7-dihydrobiopterin + H2O</text>
        <dbReference type="Rhea" id="RHEA:11920"/>
        <dbReference type="ChEBI" id="CHEBI:15377"/>
        <dbReference type="ChEBI" id="CHEBI:15642"/>
        <dbReference type="ChEBI" id="CHEBI:43120"/>
        <dbReference type="EC" id="4.2.1.96"/>
    </reaction>
</comment>
<dbReference type="InterPro" id="IPR001533">
    <property type="entry name" value="Pterin_deHydtase"/>
</dbReference>
<dbReference type="EC" id="4.2.1.96" evidence="3"/>
<evidence type="ECO:0000256" key="4">
    <source>
        <dbReference type="ARBA" id="ARBA00023239"/>
    </source>
</evidence>
<keyword evidence="6" id="KW-1185">Reference proteome</keyword>
<dbReference type="PANTHER" id="PTHR12599:SF0">
    <property type="entry name" value="PTERIN-4-ALPHA-CARBINOLAMINE DEHYDRATASE"/>
    <property type="match status" value="1"/>
</dbReference>
<dbReference type="RefSeq" id="WP_344701794.1">
    <property type="nucleotide sequence ID" value="NZ_BAABCK010000017.1"/>
</dbReference>
<name>A0ABP7EL74_9STAP</name>
<evidence type="ECO:0000313" key="6">
    <source>
        <dbReference type="Proteomes" id="UP001500920"/>
    </source>
</evidence>
<comment type="caution">
    <text evidence="5">The sequence shown here is derived from an EMBL/GenBank/DDBJ whole genome shotgun (WGS) entry which is preliminary data.</text>
</comment>
<dbReference type="EMBL" id="BAABCK010000017">
    <property type="protein sequence ID" value="GAA3720889.1"/>
    <property type="molecule type" value="Genomic_DNA"/>
</dbReference>
<comment type="similarity">
    <text evidence="2">Belongs to the pterin-4-alpha-carbinolamine dehydratase family.</text>
</comment>
<protein>
    <recommendedName>
        <fullName evidence="3">4a-hydroxytetrahydrobiopterin dehydratase</fullName>
        <ecNumber evidence="3">4.2.1.96</ecNumber>
    </recommendedName>
</protein>
<dbReference type="PANTHER" id="PTHR12599">
    <property type="entry name" value="PTERIN-4-ALPHA-CARBINOLAMINE DEHYDRATASE"/>
    <property type="match status" value="1"/>
</dbReference>
<evidence type="ECO:0000256" key="2">
    <source>
        <dbReference type="ARBA" id="ARBA00006472"/>
    </source>
</evidence>
<proteinExistence type="inferred from homology"/>
<evidence type="ECO:0000256" key="1">
    <source>
        <dbReference type="ARBA" id="ARBA00001554"/>
    </source>
</evidence>
<accession>A0ABP7EL74</accession>
<gene>
    <name evidence="5" type="ORF">GCM10022378_08750</name>
</gene>
<evidence type="ECO:0000313" key="5">
    <source>
        <dbReference type="EMBL" id="GAA3720889.1"/>
    </source>
</evidence>
<sequence>MTSDVKAEVEKLHDWTLEDEKIKRTFKFDRYLDAISFVEKIGIYAESVQHHPKIVINHTAVTVSWTTFSKKQLTEKDIQGGKACENIYRLYENEMK</sequence>
<dbReference type="Gene3D" id="3.30.1360.20">
    <property type="entry name" value="Transcriptional coactivator/pterin dehydratase"/>
    <property type="match status" value="1"/>
</dbReference>
<dbReference type="Proteomes" id="UP001500920">
    <property type="component" value="Unassembled WGS sequence"/>
</dbReference>
<evidence type="ECO:0000256" key="3">
    <source>
        <dbReference type="ARBA" id="ARBA00013252"/>
    </source>
</evidence>
<dbReference type="SUPFAM" id="SSF55248">
    <property type="entry name" value="PCD-like"/>
    <property type="match status" value="1"/>
</dbReference>
<dbReference type="Pfam" id="PF01329">
    <property type="entry name" value="Pterin_4a"/>
    <property type="match status" value="1"/>
</dbReference>
<dbReference type="CDD" id="cd00488">
    <property type="entry name" value="PCD_DCoH"/>
    <property type="match status" value="1"/>
</dbReference>
<organism evidence="5 6">
    <name type="scientific">Salinicoccus jeotgali</name>
    <dbReference type="NCBI Taxonomy" id="381634"/>
    <lineage>
        <taxon>Bacteria</taxon>
        <taxon>Bacillati</taxon>
        <taxon>Bacillota</taxon>
        <taxon>Bacilli</taxon>
        <taxon>Bacillales</taxon>
        <taxon>Staphylococcaceae</taxon>
        <taxon>Salinicoccus</taxon>
    </lineage>
</organism>
<reference evidence="6" key="1">
    <citation type="journal article" date="2019" name="Int. J. Syst. Evol. Microbiol.">
        <title>The Global Catalogue of Microorganisms (GCM) 10K type strain sequencing project: providing services to taxonomists for standard genome sequencing and annotation.</title>
        <authorList>
            <consortium name="The Broad Institute Genomics Platform"/>
            <consortium name="The Broad Institute Genome Sequencing Center for Infectious Disease"/>
            <person name="Wu L."/>
            <person name="Ma J."/>
        </authorList>
    </citation>
    <scope>NUCLEOTIDE SEQUENCE [LARGE SCALE GENOMIC DNA]</scope>
    <source>
        <strain evidence="6">JCM 16981</strain>
    </source>
</reference>